<dbReference type="EMBL" id="CAKXYY010000029">
    <property type="protein sequence ID" value="CAH2355588.1"/>
    <property type="molecule type" value="Genomic_DNA"/>
</dbReference>
<evidence type="ECO:0000256" key="1">
    <source>
        <dbReference type="SAM" id="MobiDB-lite"/>
    </source>
</evidence>
<name>A0A9P0QTX8_9ASCO</name>
<feature type="region of interest" description="Disordered" evidence="1">
    <location>
        <begin position="181"/>
        <end position="241"/>
    </location>
</feature>
<gene>
    <name evidence="2" type="ORF">CLIB1423_29S00496</name>
</gene>
<proteinExistence type="predicted"/>
<evidence type="ECO:0000313" key="3">
    <source>
        <dbReference type="Proteomes" id="UP000837801"/>
    </source>
</evidence>
<organism evidence="2 3">
    <name type="scientific">[Candida] railenensis</name>
    <dbReference type="NCBI Taxonomy" id="45579"/>
    <lineage>
        <taxon>Eukaryota</taxon>
        <taxon>Fungi</taxon>
        <taxon>Dikarya</taxon>
        <taxon>Ascomycota</taxon>
        <taxon>Saccharomycotina</taxon>
        <taxon>Pichiomycetes</taxon>
        <taxon>Debaryomycetaceae</taxon>
        <taxon>Kurtzmaniella</taxon>
    </lineage>
</organism>
<comment type="caution">
    <text evidence="2">The sequence shown here is derived from an EMBL/GenBank/DDBJ whole genome shotgun (WGS) entry which is preliminary data.</text>
</comment>
<dbReference type="AlphaFoldDB" id="A0A9P0QTX8"/>
<feature type="compositionally biased region" description="Polar residues" evidence="1">
    <location>
        <begin position="181"/>
        <end position="191"/>
    </location>
</feature>
<reference evidence="2" key="1">
    <citation type="submission" date="2022-03" db="EMBL/GenBank/DDBJ databases">
        <authorList>
            <person name="Legras J.-L."/>
            <person name="Devillers H."/>
            <person name="Grondin C."/>
        </authorList>
    </citation>
    <scope>NUCLEOTIDE SEQUENCE</scope>
    <source>
        <strain evidence="2">CLIB 1423</strain>
    </source>
</reference>
<dbReference type="Proteomes" id="UP000837801">
    <property type="component" value="Unassembled WGS sequence"/>
</dbReference>
<accession>A0A9P0QTX8</accession>
<protein>
    <submittedName>
        <fullName evidence="2">Uncharacterized protein</fullName>
    </submittedName>
</protein>
<dbReference type="OrthoDB" id="4017093at2759"/>
<keyword evidence="3" id="KW-1185">Reference proteome</keyword>
<evidence type="ECO:0000313" key="2">
    <source>
        <dbReference type="EMBL" id="CAH2355588.1"/>
    </source>
</evidence>
<sequence>MEDAGKGEESTEFQILLEALETEMSVQGSKNVTLKLESQQLIVTLTGDITWNFHAIEQTPSEAVNFFVQFNTQLFSKVDFLQYKVSVLEEALQSKDHYISFLTENYRAVNGDELLKRYRGGDAARKYSKSETLSRIMETYNAKKGRWSVIRANLKNSSICTDSMKDQGGPPIEVVSTNARETSPHWNQSTHDMPPPSSSKKRRIGGMTIGKRVRRDGKQTNNSQQEIEEIETQVDTYPDRE</sequence>